<name>T0Q7J7_SAPDV</name>
<gene>
    <name evidence="1" type="ORF">SDRG_11647</name>
</gene>
<organism evidence="1 2">
    <name type="scientific">Saprolegnia diclina (strain VS20)</name>
    <dbReference type="NCBI Taxonomy" id="1156394"/>
    <lineage>
        <taxon>Eukaryota</taxon>
        <taxon>Sar</taxon>
        <taxon>Stramenopiles</taxon>
        <taxon>Oomycota</taxon>
        <taxon>Saprolegniomycetes</taxon>
        <taxon>Saprolegniales</taxon>
        <taxon>Saprolegniaceae</taxon>
        <taxon>Saprolegnia</taxon>
    </lineage>
</organism>
<reference evidence="1 2" key="1">
    <citation type="submission" date="2012-04" db="EMBL/GenBank/DDBJ databases">
        <title>The Genome Sequence of Saprolegnia declina VS20.</title>
        <authorList>
            <consortium name="The Broad Institute Genome Sequencing Platform"/>
            <person name="Russ C."/>
            <person name="Nusbaum C."/>
            <person name="Tyler B."/>
            <person name="van West P."/>
            <person name="Dieguez-Uribeondo J."/>
            <person name="de Bruijn I."/>
            <person name="Tripathy S."/>
            <person name="Jiang R."/>
            <person name="Young S.K."/>
            <person name="Zeng Q."/>
            <person name="Gargeya S."/>
            <person name="Fitzgerald M."/>
            <person name="Haas B."/>
            <person name="Abouelleil A."/>
            <person name="Alvarado L."/>
            <person name="Arachchi H.M."/>
            <person name="Berlin A."/>
            <person name="Chapman S.B."/>
            <person name="Goldberg J."/>
            <person name="Griggs A."/>
            <person name="Gujja S."/>
            <person name="Hansen M."/>
            <person name="Howarth C."/>
            <person name="Imamovic A."/>
            <person name="Larimer J."/>
            <person name="McCowen C."/>
            <person name="Montmayeur A."/>
            <person name="Murphy C."/>
            <person name="Neiman D."/>
            <person name="Pearson M."/>
            <person name="Priest M."/>
            <person name="Roberts A."/>
            <person name="Saif S."/>
            <person name="Shea T."/>
            <person name="Sisk P."/>
            <person name="Sykes S."/>
            <person name="Wortman J."/>
            <person name="Nusbaum C."/>
            <person name="Birren B."/>
        </authorList>
    </citation>
    <scope>NUCLEOTIDE SEQUENCE [LARGE SCALE GENOMIC DNA]</scope>
    <source>
        <strain evidence="1 2">VS20</strain>
    </source>
</reference>
<dbReference type="RefSeq" id="XP_008615917.1">
    <property type="nucleotide sequence ID" value="XM_008617695.1"/>
</dbReference>
<dbReference type="GeneID" id="19952374"/>
<accession>T0Q7J7</accession>
<dbReference type="VEuPathDB" id="FungiDB:SDRG_11647"/>
<protein>
    <recommendedName>
        <fullName evidence="3">FCP1 homology domain-containing protein</fullName>
    </recommendedName>
</protein>
<dbReference type="OMA" id="ATGHTWI"/>
<dbReference type="OrthoDB" id="78230at2759"/>
<dbReference type="EMBL" id="JH767174">
    <property type="protein sequence ID" value="EQC30591.1"/>
    <property type="molecule type" value="Genomic_DNA"/>
</dbReference>
<dbReference type="InParanoid" id="T0Q7J7"/>
<dbReference type="Pfam" id="PF18143">
    <property type="entry name" value="HAD_SAK_2"/>
    <property type="match status" value="1"/>
</dbReference>
<evidence type="ECO:0008006" key="3">
    <source>
        <dbReference type="Google" id="ProtNLM"/>
    </source>
</evidence>
<evidence type="ECO:0000313" key="1">
    <source>
        <dbReference type="EMBL" id="EQC30591.1"/>
    </source>
</evidence>
<dbReference type="Proteomes" id="UP000030762">
    <property type="component" value="Unassembled WGS sequence"/>
</dbReference>
<dbReference type="AlphaFoldDB" id="T0Q7J7"/>
<sequence length="497" mass="53651">MTSVIFLDVDGVLNRVDGPCLLEATLVRRISRLLASSDARLVLSSTWRAHPKQLVMLWHALAAAHVPLQRVLGVTPRLPMGATRVDEIAAYLAAMPSPPSHWVAIDDLPLALPAHHFVRTDPTKGMTLANVHAVLQTLGETTTTSDDDDDTWRYCLALTMTTGGDNGVSVANAALLDRDRRVVLQRFEAPGSDWHALYTWVRRELPLEAVVTVVSSPVVLGDCDDPYALLLLLQAVDVSSIAAPVAHGTLARRILDGVTSALPCPWTQHPFRSLPPVDLVAVVEGLPSDPNDVATDVRLQLLDTYSGRVVTEHMTRYEVRADDAVHGAMLRLQRSLATWLEAPMYARSVVLAGCNVTGWVRACARHGVPATGHTCIDASRAIVGTAAITNIFESGSVAATSAHAVEPGAAFNLDAPAAHVADLLELLPARVAASVTPSTRVFWRDAALRLITWTPHHYTRKTLFDYVLRGEIASVASLDAVLACASDLDDLDDIVWV</sequence>
<proteinExistence type="predicted"/>
<keyword evidence="2" id="KW-1185">Reference proteome</keyword>
<evidence type="ECO:0000313" key="2">
    <source>
        <dbReference type="Proteomes" id="UP000030762"/>
    </source>
</evidence>